<proteinExistence type="predicted"/>
<protein>
    <submittedName>
        <fullName evidence="4">AMP-binding protein</fullName>
    </submittedName>
</protein>
<evidence type="ECO:0000256" key="2">
    <source>
        <dbReference type="SAM" id="MobiDB-lite"/>
    </source>
</evidence>
<dbReference type="Gene3D" id="1.10.1200.10">
    <property type="entry name" value="ACP-like"/>
    <property type="match status" value="1"/>
</dbReference>
<evidence type="ECO:0000256" key="1">
    <source>
        <dbReference type="ARBA" id="ARBA00024484"/>
    </source>
</evidence>
<dbReference type="EMBL" id="JACPNR010000002">
    <property type="protein sequence ID" value="MBI2677285.1"/>
    <property type="molecule type" value="Genomic_DNA"/>
</dbReference>
<feature type="region of interest" description="Disordered" evidence="2">
    <location>
        <begin position="689"/>
        <end position="714"/>
    </location>
</feature>
<dbReference type="InterPro" id="IPR045851">
    <property type="entry name" value="AMP-bd_C_sf"/>
</dbReference>
<dbReference type="InterPro" id="IPR042099">
    <property type="entry name" value="ANL_N_sf"/>
</dbReference>
<dbReference type="InterPro" id="IPR009081">
    <property type="entry name" value="PP-bd_ACP"/>
</dbReference>
<dbReference type="Gene3D" id="3.40.50.12780">
    <property type="entry name" value="N-terminal domain of ligase-like"/>
    <property type="match status" value="1"/>
</dbReference>
<comment type="caution">
    <text evidence="4">The sequence shown here is derived from an EMBL/GenBank/DDBJ whole genome shotgun (WGS) entry which is preliminary data.</text>
</comment>
<dbReference type="PROSITE" id="PS50075">
    <property type="entry name" value="CARRIER"/>
    <property type="match status" value="1"/>
</dbReference>
<feature type="domain" description="Carrier" evidence="3">
    <location>
        <begin position="587"/>
        <end position="664"/>
    </location>
</feature>
<evidence type="ECO:0000259" key="3">
    <source>
        <dbReference type="PROSITE" id="PS50075"/>
    </source>
</evidence>
<dbReference type="InterPro" id="IPR000873">
    <property type="entry name" value="AMP-dep_synth/lig_dom"/>
</dbReference>
<dbReference type="SUPFAM" id="SSF69593">
    <property type="entry name" value="Glycerol-3-phosphate (1)-acyltransferase"/>
    <property type="match status" value="1"/>
</dbReference>
<dbReference type="Pfam" id="PF00550">
    <property type="entry name" value="PP-binding"/>
    <property type="match status" value="1"/>
</dbReference>
<sequence>MSPGQVQGFYSGFSGSAEKWPQNVAIEVQREHSLERYTYAELRQMAESVGRWLTEANLARGARCAFLGNNSARWVAAYLGTIAAGCVAVPLDTAFKPKQIATLLKDSGATVLFADERFLPAAREAAAGMPIRFVLLEGKAAGVDAVEKMFSSGPGKFAPISPQGLEEPAVMLYTSGTTSDPKGVVLSHDNLLAEVEAVFSFVHIGPRDAILGVLPLFHALAQMANLLLPFAGGARVVYLESLNTTELLRGLRERDITLFCCVPQFFYLIHERILKDVAGRGPLARGAFRTLLSVSGALRKLRINPGKLLFRRAHVALGERMRYLVTGGSRFDLTVARDLYALGFDILQAYGLTEVSGGAFATPPNDNVLGSVGTPLQGVETRLFASAAAESSDNAAHVSGEIALRGRTVMRGYYNRPDANAASFRDGWFLTGDLGYFDADGNLFITGRAKEVIVLSNGKNIYPEEIEQHYLQSPWIKEMCVVGLESKPGERLEERLHAAVVPDFDVLREKRIVNINEVIRFDIETLSTKITPAKRILSYEIWKEPLPRTTTQKLRRFEILRRVESGAGQKQEERGPVAVSAGDELWMARPDVAQALATIREAAREHAGQVAPAANLELDLGLDSMERVELMVALEQAFDAAIPEERVAELYTVRELVEAVLEHSGKGAPERKQQPAGWEHILSVESQLGERGASAVSRERSARGDAAEPSARREASSVAATLEEKAVRAITRPQFLYTLFWFAAGRLVNLFTRDFFDLKITGVEKLPLHGPYIISPNHQSFIDAPVLVAFFPWQLYKQLFYVGTSEIFGSGFGRWLARTMKLIPVDPDANLVPAMRAGAYGLRHGRVLVLYPEGERSITGEPKAFKKGAAILATHLQVPIYPVAMDGFFEAWPRGKNWFQRFSRMRIAIGDPVLPPATPGPSPEQTYAQLTAELKHRVVEMWDPMHAALNARLKAK</sequence>
<dbReference type="Pfam" id="PF00501">
    <property type="entry name" value="AMP-binding"/>
    <property type="match status" value="1"/>
</dbReference>
<dbReference type="Proteomes" id="UP000779809">
    <property type="component" value="Unassembled WGS sequence"/>
</dbReference>
<comment type="catalytic activity">
    <reaction evidence="1">
        <text>a long-chain fatty acid + ATP + CoA = a long-chain fatty acyl-CoA + AMP + diphosphate</text>
        <dbReference type="Rhea" id="RHEA:15421"/>
        <dbReference type="ChEBI" id="CHEBI:30616"/>
        <dbReference type="ChEBI" id="CHEBI:33019"/>
        <dbReference type="ChEBI" id="CHEBI:57287"/>
        <dbReference type="ChEBI" id="CHEBI:57560"/>
        <dbReference type="ChEBI" id="CHEBI:83139"/>
        <dbReference type="ChEBI" id="CHEBI:456215"/>
        <dbReference type="EC" id="6.2.1.3"/>
    </reaction>
    <physiologicalReaction direction="left-to-right" evidence="1">
        <dbReference type="Rhea" id="RHEA:15422"/>
    </physiologicalReaction>
</comment>
<dbReference type="InterPro" id="IPR020845">
    <property type="entry name" value="AMP-binding_CS"/>
</dbReference>
<dbReference type="SUPFAM" id="SSF47336">
    <property type="entry name" value="ACP-like"/>
    <property type="match status" value="1"/>
</dbReference>
<dbReference type="PANTHER" id="PTHR43272">
    <property type="entry name" value="LONG-CHAIN-FATTY-ACID--COA LIGASE"/>
    <property type="match status" value="1"/>
</dbReference>
<organism evidence="4 5">
    <name type="scientific">Candidatus Korobacter versatilis</name>
    <dbReference type="NCBI Taxonomy" id="658062"/>
    <lineage>
        <taxon>Bacteria</taxon>
        <taxon>Pseudomonadati</taxon>
        <taxon>Acidobacteriota</taxon>
        <taxon>Terriglobia</taxon>
        <taxon>Terriglobales</taxon>
        <taxon>Candidatus Korobacteraceae</taxon>
        <taxon>Candidatus Korobacter</taxon>
    </lineage>
</organism>
<reference evidence="4" key="1">
    <citation type="submission" date="2020-07" db="EMBL/GenBank/DDBJ databases">
        <title>Huge and variable diversity of episymbiotic CPR bacteria and DPANN archaea in groundwater ecosystems.</title>
        <authorList>
            <person name="He C.Y."/>
            <person name="Keren R."/>
            <person name="Whittaker M."/>
            <person name="Farag I.F."/>
            <person name="Doudna J."/>
            <person name="Cate J.H.D."/>
            <person name="Banfield J.F."/>
        </authorList>
    </citation>
    <scope>NUCLEOTIDE SEQUENCE</scope>
    <source>
        <strain evidence="4">NC_groundwater_580_Pr5_B-0.1um_64_19</strain>
    </source>
</reference>
<evidence type="ECO:0000313" key="5">
    <source>
        <dbReference type="Proteomes" id="UP000779809"/>
    </source>
</evidence>
<dbReference type="PROSITE" id="PS00455">
    <property type="entry name" value="AMP_BINDING"/>
    <property type="match status" value="1"/>
</dbReference>
<dbReference type="InterPro" id="IPR036736">
    <property type="entry name" value="ACP-like_sf"/>
</dbReference>
<dbReference type="SMART" id="SM00563">
    <property type="entry name" value="PlsC"/>
    <property type="match status" value="1"/>
</dbReference>
<dbReference type="InterPro" id="IPR002123">
    <property type="entry name" value="Plipid/glycerol_acylTrfase"/>
</dbReference>
<dbReference type="GO" id="GO:0016020">
    <property type="term" value="C:membrane"/>
    <property type="evidence" value="ECO:0007669"/>
    <property type="project" value="TreeGrafter"/>
</dbReference>
<dbReference type="AlphaFoldDB" id="A0A932A5X9"/>
<evidence type="ECO:0000313" key="4">
    <source>
        <dbReference type="EMBL" id="MBI2677285.1"/>
    </source>
</evidence>
<feature type="compositionally biased region" description="Basic and acidic residues" evidence="2">
    <location>
        <begin position="697"/>
        <end position="714"/>
    </location>
</feature>
<dbReference type="GO" id="GO:0016746">
    <property type="term" value="F:acyltransferase activity"/>
    <property type="evidence" value="ECO:0007669"/>
    <property type="project" value="InterPro"/>
</dbReference>
<dbReference type="Pfam" id="PF01553">
    <property type="entry name" value="Acyltransferase"/>
    <property type="match status" value="1"/>
</dbReference>
<name>A0A932A5X9_9BACT</name>
<dbReference type="Gene3D" id="3.30.300.30">
    <property type="match status" value="1"/>
</dbReference>
<gene>
    <name evidence="4" type="ORF">HYX28_00730</name>
</gene>
<dbReference type="SUPFAM" id="SSF56801">
    <property type="entry name" value="Acetyl-CoA synthetase-like"/>
    <property type="match status" value="1"/>
</dbReference>
<dbReference type="GO" id="GO:0004467">
    <property type="term" value="F:long-chain fatty acid-CoA ligase activity"/>
    <property type="evidence" value="ECO:0007669"/>
    <property type="project" value="UniProtKB-EC"/>
</dbReference>
<dbReference type="CDD" id="cd07989">
    <property type="entry name" value="LPLAT_AGPAT-like"/>
    <property type="match status" value="1"/>
</dbReference>
<accession>A0A932A5X9</accession>
<dbReference type="PANTHER" id="PTHR43272:SF52">
    <property type="entry name" value="AMP-DEPENDENT SYNTHETASE_LIGASE DOMAIN-CONTAINING PROTEIN"/>
    <property type="match status" value="1"/>
</dbReference>